<proteinExistence type="predicted"/>
<dbReference type="EMBL" id="JAHUTJ010010799">
    <property type="protein sequence ID" value="MED6268592.1"/>
    <property type="molecule type" value="Genomic_DNA"/>
</dbReference>
<accession>A0ABU7D0A9</accession>
<comment type="caution">
    <text evidence="3">The sequence shown here is derived from an EMBL/GenBank/DDBJ whole genome shotgun (WGS) entry which is preliminary data.</text>
</comment>
<gene>
    <name evidence="3" type="ORF">CHARACLAT_024017</name>
</gene>
<feature type="compositionally biased region" description="Basic and acidic residues" evidence="2">
    <location>
        <begin position="1"/>
        <end position="23"/>
    </location>
</feature>
<dbReference type="Proteomes" id="UP001352852">
    <property type="component" value="Unassembled WGS sequence"/>
</dbReference>
<evidence type="ECO:0000313" key="4">
    <source>
        <dbReference type="Proteomes" id="UP001352852"/>
    </source>
</evidence>
<keyword evidence="4" id="KW-1185">Reference proteome</keyword>
<evidence type="ECO:0000256" key="1">
    <source>
        <dbReference type="SAM" id="Coils"/>
    </source>
</evidence>
<evidence type="ECO:0000313" key="3">
    <source>
        <dbReference type="EMBL" id="MED6268592.1"/>
    </source>
</evidence>
<feature type="compositionally biased region" description="Polar residues" evidence="2">
    <location>
        <begin position="26"/>
        <end position="38"/>
    </location>
</feature>
<reference evidence="3 4" key="1">
    <citation type="submission" date="2021-06" db="EMBL/GenBank/DDBJ databases">
        <authorList>
            <person name="Palmer J.M."/>
        </authorList>
    </citation>
    <scope>NUCLEOTIDE SEQUENCE [LARGE SCALE GENOMIC DNA]</scope>
    <source>
        <strain evidence="3 4">CL_MEX2019</strain>
        <tissue evidence="3">Muscle</tissue>
    </source>
</reference>
<name>A0ABU7D0A9_9TELE</name>
<feature type="coiled-coil region" evidence="1">
    <location>
        <begin position="111"/>
        <end position="138"/>
    </location>
</feature>
<feature type="region of interest" description="Disordered" evidence="2">
    <location>
        <begin position="1"/>
        <end position="38"/>
    </location>
</feature>
<protein>
    <submittedName>
        <fullName evidence="3">Uncharacterized protein</fullName>
    </submittedName>
</protein>
<keyword evidence="1" id="KW-0175">Coiled coil</keyword>
<evidence type="ECO:0000256" key="2">
    <source>
        <dbReference type="SAM" id="MobiDB-lite"/>
    </source>
</evidence>
<sequence length="183" mass="20948">MNNNRKEETRGEEKRRDETERRPSWRASQTGTTQPSCPSQHVAQSYFHLINPLYLSGLLCIHCHKMPCPELNQRMTDITPCLKPSIQHLAYQVSPGRVSDAVMEASKTSAAQTLENNLTNLVKRNSELENQMAKLIQICQQVEVCYVYSHHYVVNFSKIRLLVISCALRENLSYTMAACELSY</sequence>
<organism evidence="3 4">
    <name type="scientific">Characodon lateralis</name>
    <dbReference type="NCBI Taxonomy" id="208331"/>
    <lineage>
        <taxon>Eukaryota</taxon>
        <taxon>Metazoa</taxon>
        <taxon>Chordata</taxon>
        <taxon>Craniata</taxon>
        <taxon>Vertebrata</taxon>
        <taxon>Euteleostomi</taxon>
        <taxon>Actinopterygii</taxon>
        <taxon>Neopterygii</taxon>
        <taxon>Teleostei</taxon>
        <taxon>Neoteleostei</taxon>
        <taxon>Acanthomorphata</taxon>
        <taxon>Ovalentaria</taxon>
        <taxon>Atherinomorphae</taxon>
        <taxon>Cyprinodontiformes</taxon>
        <taxon>Goodeidae</taxon>
        <taxon>Characodon</taxon>
    </lineage>
</organism>